<name>A0A7X0ZR45_9LIST</name>
<reference evidence="4 5" key="1">
    <citation type="submission" date="2020-03" db="EMBL/GenBank/DDBJ databases">
        <title>Soil Listeria distribution.</title>
        <authorList>
            <person name="Liao J."/>
            <person name="Wiedmann M."/>
        </authorList>
    </citation>
    <scope>NUCLEOTIDE SEQUENCE [LARGE SCALE GENOMIC DNA]</scope>
    <source>
        <strain evidence="3 5">FSL L7-0039</strain>
        <strain evidence="2 4">FSL L7-1017</strain>
    </source>
</reference>
<dbReference type="Proteomes" id="UP000547643">
    <property type="component" value="Unassembled WGS sequence"/>
</dbReference>
<dbReference type="EMBL" id="JAARUV010000010">
    <property type="protein sequence ID" value="MBC1780527.1"/>
    <property type="molecule type" value="Genomic_DNA"/>
</dbReference>
<keyword evidence="1" id="KW-0472">Membrane</keyword>
<organism evidence="2 4">
    <name type="scientific">Listeria booriae</name>
    <dbReference type="NCBI Taxonomy" id="1552123"/>
    <lineage>
        <taxon>Bacteria</taxon>
        <taxon>Bacillati</taxon>
        <taxon>Bacillota</taxon>
        <taxon>Bacilli</taxon>
        <taxon>Bacillales</taxon>
        <taxon>Listeriaceae</taxon>
        <taxon>Listeria</taxon>
    </lineage>
</organism>
<sequence>MVQAYFLKMVTQLQIVTGAADGMTGLITTGLNVITWLQRGSLVGAALAFCWGGYLLMLGGGQGRRSCVGVFLGAAVGLVVVMGCHELATGVDNSVKF</sequence>
<proteinExistence type="predicted"/>
<evidence type="ECO:0000256" key="1">
    <source>
        <dbReference type="SAM" id="Phobius"/>
    </source>
</evidence>
<keyword evidence="1" id="KW-0812">Transmembrane</keyword>
<evidence type="ECO:0000313" key="2">
    <source>
        <dbReference type="EMBL" id="MBC1780527.1"/>
    </source>
</evidence>
<comment type="caution">
    <text evidence="2">The sequence shown here is derived from an EMBL/GenBank/DDBJ whole genome shotgun (WGS) entry which is preliminary data.</text>
</comment>
<accession>A0A7X0ZR45</accession>
<feature type="transmembrane region" description="Helical" evidence="1">
    <location>
        <begin position="36"/>
        <end position="56"/>
    </location>
</feature>
<dbReference type="EMBL" id="JAASWV010000023">
    <property type="protein sequence ID" value="MBC2312051.1"/>
    <property type="molecule type" value="Genomic_DNA"/>
</dbReference>
<evidence type="ECO:0000313" key="5">
    <source>
        <dbReference type="Proteomes" id="UP000565628"/>
    </source>
</evidence>
<feature type="transmembrane region" description="Helical" evidence="1">
    <location>
        <begin position="68"/>
        <end position="88"/>
    </location>
</feature>
<evidence type="ECO:0000313" key="4">
    <source>
        <dbReference type="Proteomes" id="UP000547643"/>
    </source>
</evidence>
<keyword evidence="1" id="KW-1133">Transmembrane helix</keyword>
<dbReference type="RefSeq" id="WP_185495756.1">
    <property type="nucleotide sequence ID" value="NZ_JAARUF010000013.1"/>
</dbReference>
<dbReference type="AlphaFoldDB" id="A0A7X0ZR45"/>
<gene>
    <name evidence="2" type="ORF">HCA46_17015</name>
    <name evidence="3" type="ORF">HCJ81_14250</name>
</gene>
<evidence type="ECO:0000313" key="3">
    <source>
        <dbReference type="EMBL" id="MBC2312051.1"/>
    </source>
</evidence>
<dbReference type="Proteomes" id="UP000565628">
    <property type="component" value="Unassembled WGS sequence"/>
</dbReference>
<protein>
    <submittedName>
        <fullName evidence="2">Uncharacterized protein</fullName>
    </submittedName>
</protein>